<dbReference type="GO" id="GO:0008972">
    <property type="term" value="F:phosphomethylpyrimidine kinase activity"/>
    <property type="evidence" value="ECO:0007669"/>
    <property type="project" value="InterPro"/>
</dbReference>
<dbReference type="InterPro" id="IPR004399">
    <property type="entry name" value="HMP/HMP-P_kinase_dom"/>
</dbReference>
<gene>
    <name evidence="3" type="ORF">ATY89_01680</name>
    <name evidence="4" type="ORF">ATZ20_04715</name>
</gene>
<dbReference type="Gene3D" id="3.40.225.10">
    <property type="entry name" value="Class II aldolase/adducin N-terminal domain"/>
    <property type="match status" value="1"/>
</dbReference>
<dbReference type="STRING" id="1435377.SUSAZ_04375"/>
<proteinExistence type="predicted"/>
<organism evidence="4 5">
    <name type="scientific">Sulfolobus acidocaldarius</name>
    <dbReference type="NCBI Taxonomy" id="2285"/>
    <lineage>
        <taxon>Archaea</taxon>
        <taxon>Thermoproteota</taxon>
        <taxon>Thermoprotei</taxon>
        <taxon>Sulfolobales</taxon>
        <taxon>Sulfolobaceae</taxon>
        <taxon>Sulfolobus</taxon>
    </lineage>
</organism>
<dbReference type="GO" id="GO:0008902">
    <property type="term" value="F:hydroxymethylpyrimidine kinase activity"/>
    <property type="evidence" value="ECO:0007669"/>
    <property type="project" value="TreeGrafter"/>
</dbReference>
<dbReference type="Pfam" id="PF08543">
    <property type="entry name" value="Phos_pyr_kin"/>
    <property type="match status" value="1"/>
</dbReference>
<evidence type="ECO:0000259" key="1">
    <source>
        <dbReference type="Pfam" id="PF08543"/>
    </source>
</evidence>
<dbReference type="InterPro" id="IPR013749">
    <property type="entry name" value="PM/HMP-P_kinase-1"/>
</dbReference>
<dbReference type="PANTHER" id="PTHR20858:SF17">
    <property type="entry name" value="HYDROXYMETHYLPYRIMIDINE_PHOSPHOMETHYLPYRIMIDINE KINASE THI20-RELATED"/>
    <property type="match status" value="1"/>
</dbReference>
<evidence type="ECO:0000313" key="5">
    <source>
        <dbReference type="Proteomes" id="UP000060043"/>
    </source>
</evidence>
<dbReference type="InterPro" id="IPR019293">
    <property type="entry name" value="ThiN"/>
</dbReference>
<dbReference type="OMA" id="WAKTGML"/>
<dbReference type="GO" id="GO:0009228">
    <property type="term" value="P:thiamine biosynthetic process"/>
    <property type="evidence" value="ECO:0007669"/>
    <property type="project" value="InterPro"/>
</dbReference>
<dbReference type="Pfam" id="PF10120">
    <property type="entry name" value="ThiN"/>
    <property type="match status" value="1"/>
</dbReference>
<sequence length="447" mass="50225">MRKPVALSIAGIDTGNGAGAESDLKVYEILGVHGVIAVTALTAQSTTGIRAVLPTPPEFLKTQLDTLFDDFEIKDVKIGMIYNNDQFAVVKDYLRDKRVVTDPVLFAKDGTQLIKDLEEYKRNILRNTTVLTPNIPEASYLSGLKISSIEEVKLACKTISKDFNIPYVVVKGGHAEDDYSIDVLYDSNRDLYYGIGYMRLNQRHTHGTGSVFATAVSAELSKGNDILTALRHARSLLQDSIYYGLEIGHGIGPIDPVVPFMKKSMKFDVIQEMTRFSQEVESVDGFYKLIPEVQSNLAHSIPSQYVRGLEDIATFRDRIVKNWDNRVKVGLPAVFGKPTHTARLLLSILPYETKASVLMNIRFEDKIVNLLKEVGYNTLEINRELEPMSNVEGKSMQWIASYIHENYGRIPNVIFDRGVKGKEAMIRFWTSSIDEMIDTLKYLAKNL</sequence>
<dbReference type="Proteomes" id="UP000065473">
    <property type="component" value="Chromosome"/>
</dbReference>
<dbReference type="RefSeq" id="WP_011277817.1">
    <property type="nucleotide sequence ID" value="NZ_BHWZ01000001.1"/>
</dbReference>
<feature type="domain" description="Pyridoxamine kinase/Phosphomethylpyrimidine kinase" evidence="1">
    <location>
        <begin position="13"/>
        <end position="255"/>
    </location>
</feature>
<dbReference type="Gene3D" id="3.40.1190.20">
    <property type="match status" value="1"/>
</dbReference>
<dbReference type="InterPro" id="IPR029056">
    <property type="entry name" value="Ribokinase-like"/>
</dbReference>
<dbReference type="EMBL" id="CP013695">
    <property type="protein sequence ID" value="ALU31517.1"/>
    <property type="molecule type" value="Genomic_DNA"/>
</dbReference>
<dbReference type="GO" id="GO:0005829">
    <property type="term" value="C:cytosol"/>
    <property type="evidence" value="ECO:0007669"/>
    <property type="project" value="TreeGrafter"/>
</dbReference>
<dbReference type="InterPro" id="IPR036409">
    <property type="entry name" value="Aldolase_II/adducin_N_sf"/>
</dbReference>
<dbReference type="AlphaFoldDB" id="A0A0U2NEA0"/>
<dbReference type="OrthoDB" id="43786at2157"/>
<accession>A0A0U2NEA0</accession>
<dbReference type="NCBIfam" id="TIGR00097">
    <property type="entry name" value="HMP-P_kinase"/>
    <property type="match status" value="1"/>
</dbReference>
<dbReference type="CDD" id="cd01169">
    <property type="entry name" value="HMPP_kinase"/>
    <property type="match status" value="1"/>
</dbReference>
<evidence type="ECO:0000313" key="3">
    <source>
        <dbReference type="EMBL" id="ALU28797.1"/>
    </source>
</evidence>
<dbReference type="EMBL" id="CP013694">
    <property type="protein sequence ID" value="ALU28797.1"/>
    <property type="molecule type" value="Genomic_DNA"/>
</dbReference>
<evidence type="ECO:0000313" key="4">
    <source>
        <dbReference type="EMBL" id="ALU31517.1"/>
    </source>
</evidence>
<dbReference type="PANTHER" id="PTHR20858">
    <property type="entry name" value="PHOSPHOMETHYLPYRIMIDINE KINASE"/>
    <property type="match status" value="1"/>
</dbReference>
<dbReference type="PaxDb" id="1435377-SUSAZ_04375"/>
<keyword evidence="4" id="KW-0808">Transferase</keyword>
<dbReference type="Proteomes" id="UP000060043">
    <property type="component" value="Chromosome"/>
</dbReference>
<protein>
    <submittedName>
        <fullName evidence="4">Phosphomethylpyrimidine kinase</fullName>
    </submittedName>
</protein>
<feature type="domain" description="Thiamine-phosphate synthase ThiN" evidence="2">
    <location>
        <begin position="272"/>
        <end position="441"/>
    </location>
</feature>
<name>A0A0U2NEA0_9CREN</name>
<evidence type="ECO:0000313" key="6">
    <source>
        <dbReference type="Proteomes" id="UP000065473"/>
    </source>
</evidence>
<reference evidence="5 6" key="1">
    <citation type="submission" date="2015-12" db="EMBL/GenBank/DDBJ databases">
        <title>A stable core within a dynamic pangenome in Sulfolobus acidocaldarius.</title>
        <authorList>
            <person name="Anderson R."/>
            <person name="Kouris A."/>
            <person name="Seward C."/>
            <person name="Campbell K."/>
            <person name="Whitaker R."/>
        </authorList>
    </citation>
    <scope>NUCLEOTIDE SEQUENCE [LARGE SCALE GENOMIC DNA]</scope>
    <source>
        <strain evidence="3 6">GG12-C01-09</strain>
        <strain evidence="4 5">NG05B_CO5_07</strain>
    </source>
</reference>
<keyword evidence="4" id="KW-0418">Kinase</keyword>
<dbReference type="GeneID" id="14551464"/>
<evidence type="ECO:0000259" key="2">
    <source>
        <dbReference type="Pfam" id="PF10120"/>
    </source>
</evidence>
<dbReference type="SUPFAM" id="SSF53613">
    <property type="entry name" value="Ribokinase-like"/>
    <property type="match status" value="1"/>
</dbReference>
<dbReference type="SUPFAM" id="SSF53639">
    <property type="entry name" value="AraD/HMP-PK domain-like"/>
    <property type="match status" value="1"/>
</dbReference>